<reference evidence="2" key="2">
    <citation type="journal article" date="2021" name="PeerJ">
        <title>Extensive microbial diversity within the chicken gut microbiome revealed by metagenomics and culture.</title>
        <authorList>
            <person name="Gilroy R."/>
            <person name="Ravi A."/>
            <person name="Getino M."/>
            <person name="Pursley I."/>
            <person name="Horton D.L."/>
            <person name="Alikhan N.F."/>
            <person name="Baker D."/>
            <person name="Gharbi K."/>
            <person name="Hall N."/>
            <person name="Watson M."/>
            <person name="Adriaenssens E.M."/>
            <person name="Foster-Nyarko E."/>
            <person name="Jarju S."/>
            <person name="Secka A."/>
            <person name="Antonio M."/>
            <person name="Oren A."/>
            <person name="Chaudhuri R.R."/>
            <person name="La Ragione R."/>
            <person name="Hildebrand F."/>
            <person name="Pallen M.J."/>
        </authorList>
    </citation>
    <scope>NUCLEOTIDE SEQUENCE</scope>
    <source>
        <strain evidence="2">ChiHile30-977</strain>
    </source>
</reference>
<proteinExistence type="predicted"/>
<gene>
    <name evidence="2" type="ORF">IAA66_05730</name>
</gene>
<sequence>MKAILRTDVGKTRTINEDAVFAGEGLYLVCDGMGGHQAGEIAAGMAVEVLSGALKKKRPGIRVLLSAVAEANARIFAHAGERTGLHGMGTTLTALWADERHVLIAQVGDSRAYLLRGGVLRQCTHDHSMVAELVRNGSITPEEARTHPQRNLITRALGTQSKVDADVFEFARQQDDRWLLCSDGLTSMVSDAEIAAALSGAPLADAADRLLEQALARGGTDNITLVLLEDEGGASHD</sequence>
<evidence type="ECO:0000313" key="2">
    <source>
        <dbReference type="EMBL" id="HIQ63072.1"/>
    </source>
</evidence>
<comment type="caution">
    <text evidence="2">The sequence shown here is derived from an EMBL/GenBank/DDBJ whole genome shotgun (WGS) entry which is preliminary data.</text>
</comment>
<dbReference type="InterPro" id="IPR001932">
    <property type="entry name" value="PPM-type_phosphatase-like_dom"/>
</dbReference>
<feature type="domain" description="PPM-type phosphatase" evidence="1">
    <location>
        <begin position="2"/>
        <end position="230"/>
    </location>
</feature>
<dbReference type="PROSITE" id="PS51746">
    <property type="entry name" value="PPM_2"/>
    <property type="match status" value="1"/>
</dbReference>
<dbReference type="AlphaFoldDB" id="A0A9D0YW52"/>
<reference evidence="2" key="1">
    <citation type="submission" date="2020-10" db="EMBL/GenBank/DDBJ databases">
        <authorList>
            <person name="Gilroy R."/>
        </authorList>
    </citation>
    <scope>NUCLEOTIDE SEQUENCE</scope>
    <source>
        <strain evidence="2">ChiHile30-977</strain>
    </source>
</reference>
<evidence type="ECO:0000313" key="3">
    <source>
        <dbReference type="Proteomes" id="UP000886819"/>
    </source>
</evidence>
<dbReference type="EMBL" id="DVFI01000087">
    <property type="protein sequence ID" value="HIQ63072.1"/>
    <property type="molecule type" value="Genomic_DNA"/>
</dbReference>
<dbReference type="GO" id="GO:0004722">
    <property type="term" value="F:protein serine/threonine phosphatase activity"/>
    <property type="evidence" value="ECO:0007669"/>
    <property type="project" value="InterPro"/>
</dbReference>
<dbReference type="Gene3D" id="3.60.40.10">
    <property type="entry name" value="PPM-type phosphatase domain"/>
    <property type="match status" value="1"/>
</dbReference>
<dbReference type="CDD" id="cd00143">
    <property type="entry name" value="PP2Cc"/>
    <property type="match status" value="1"/>
</dbReference>
<organism evidence="2 3">
    <name type="scientific">Candidatus Avichristensenella intestinipullorum</name>
    <dbReference type="NCBI Taxonomy" id="2840693"/>
    <lineage>
        <taxon>Bacteria</taxon>
        <taxon>Bacillati</taxon>
        <taxon>Bacillota</taxon>
        <taxon>Clostridia</taxon>
        <taxon>Candidatus Avichristensenella</taxon>
    </lineage>
</organism>
<accession>A0A9D0YW52</accession>
<dbReference type="PANTHER" id="PTHR47992">
    <property type="entry name" value="PROTEIN PHOSPHATASE"/>
    <property type="match status" value="1"/>
</dbReference>
<dbReference type="SMART" id="SM00332">
    <property type="entry name" value="PP2Cc"/>
    <property type="match status" value="1"/>
</dbReference>
<dbReference type="InterPro" id="IPR036457">
    <property type="entry name" value="PPM-type-like_dom_sf"/>
</dbReference>
<dbReference type="Pfam" id="PF13672">
    <property type="entry name" value="PP2C_2"/>
    <property type="match status" value="1"/>
</dbReference>
<protein>
    <submittedName>
        <fullName evidence="2">Stp1/IreP family PP2C-type Ser/Thr phosphatase</fullName>
    </submittedName>
</protein>
<dbReference type="Proteomes" id="UP000886819">
    <property type="component" value="Unassembled WGS sequence"/>
</dbReference>
<name>A0A9D0YW52_9FIRM</name>
<dbReference type="SUPFAM" id="SSF81606">
    <property type="entry name" value="PP2C-like"/>
    <property type="match status" value="1"/>
</dbReference>
<dbReference type="SMART" id="SM00331">
    <property type="entry name" value="PP2C_SIG"/>
    <property type="match status" value="1"/>
</dbReference>
<dbReference type="InterPro" id="IPR015655">
    <property type="entry name" value="PP2C"/>
</dbReference>
<evidence type="ECO:0000259" key="1">
    <source>
        <dbReference type="PROSITE" id="PS51746"/>
    </source>
</evidence>
<dbReference type="NCBIfam" id="NF033484">
    <property type="entry name" value="Stp1_PP2C_phos"/>
    <property type="match status" value="1"/>
</dbReference>